<dbReference type="EMBL" id="BAABHK010000014">
    <property type="protein sequence ID" value="GAA4634529.1"/>
    <property type="molecule type" value="Genomic_DNA"/>
</dbReference>
<comment type="caution">
    <text evidence="1">The sequence shown here is derived from an EMBL/GenBank/DDBJ whole genome shotgun (WGS) entry which is preliminary data.</text>
</comment>
<dbReference type="RefSeq" id="WP_345437501.1">
    <property type="nucleotide sequence ID" value="NZ_BAABHK010000014.1"/>
</dbReference>
<name>A0ABP8ULN9_9ACTN</name>
<keyword evidence="2" id="KW-1185">Reference proteome</keyword>
<accession>A0ABP8ULN9</accession>
<gene>
    <name evidence="1" type="ORF">GCM10023196_076370</name>
</gene>
<proteinExistence type="predicted"/>
<dbReference type="Pfam" id="PF19895">
    <property type="entry name" value="DUF6368"/>
    <property type="match status" value="1"/>
</dbReference>
<dbReference type="InterPro" id="IPR045948">
    <property type="entry name" value="DUF6368"/>
</dbReference>
<sequence length="165" mass="18310">MLDRTFELTLYLPRPLRRLHELVEAMTPLGRVDESTADERLRVDLKEGDTLVSVTAKIGETDIMPGDDYTTLGFPPTMEINVSTAVTTTDAARALARLALALARRYAAVIDADGVLEVSPKAHPGRLGLLRFEMMDGTEFRYVSVFDADFLQAWIDDPAFHLIAT</sequence>
<reference evidence="2" key="1">
    <citation type="journal article" date="2019" name="Int. J. Syst. Evol. Microbiol.">
        <title>The Global Catalogue of Microorganisms (GCM) 10K type strain sequencing project: providing services to taxonomists for standard genome sequencing and annotation.</title>
        <authorList>
            <consortium name="The Broad Institute Genomics Platform"/>
            <consortium name="The Broad Institute Genome Sequencing Center for Infectious Disease"/>
            <person name="Wu L."/>
            <person name="Ma J."/>
        </authorList>
    </citation>
    <scope>NUCLEOTIDE SEQUENCE [LARGE SCALE GENOMIC DNA]</scope>
    <source>
        <strain evidence="2">JCM 17939</strain>
    </source>
</reference>
<evidence type="ECO:0000313" key="1">
    <source>
        <dbReference type="EMBL" id="GAA4634529.1"/>
    </source>
</evidence>
<organism evidence="1 2">
    <name type="scientific">Actinoallomurus vinaceus</name>
    <dbReference type="NCBI Taxonomy" id="1080074"/>
    <lineage>
        <taxon>Bacteria</taxon>
        <taxon>Bacillati</taxon>
        <taxon>Actinomycetota</taxon>
        <taxon>Actinomycetes</taxon>
        <taxon>Streptosporangiales</taxon>
        <taxon>Thermomonosporaceae</taxon>
        <taxon>Actinoallomurus</taxon>
    </lineage>
</organism>
<evidence type="ECO:0000313" key="2">
    <source>
        <dbReference type="Proteomes" id="UP001501442"/>
    </source>
</evidence>
<protein>
    <submittedName>
        <fullName evidence="1">Uncharacterized protein</fullName>
    </submittedName>
</protein>
<dbReference type="Proteomes" id="UP001501442">
    <property type="component" value="Unassembled WGS sequence"/>
</dbReference>